<evidence type="ECO:0000256" key="1">
    <source>
        <dbReference type="SAM" id="Coils"/>
    </source>
</evidence>
<name>A0ABW3Y761_9ACTN</name>
<feature type="region of interest" description="Disordered" evidence="2">
    <location>
        <begin position="1"/>
        <end position="26"/>
    </location>
</feature>
<dbReference type="EMBL" id="JBHTMP010000004">
    <property type="protein sequence ID" value="MFD1320289.1"/>
    <property type="molecule type" value="Genomic_DNA"/>
</dbReference>
<dbReference type="RefSeq" id="WP_377567138.1">
    <property type="nucleotide sequence ID" value="NZ_JBHTMP010000004.1"/>
</dbReference>
<evidence type="ECO:0000256" key="2">
    <source>
        <dbReference type="SAM" id="MobiDB-lite"/>
    </source>
</evidence>
<feature type="coiled-coil region" evidence="1">
    <location>
        <begin position="311"/>
        <end position="338"/>
    </location>
</feature>
<evidence type="ECO:0000313" key="4">
    <source>
        <dbReference type="Proteomes" id="UP001597260"/>
    </source>
</evidence>
<evidence type="ECO:0000313" key="3">
    <source>
        <dbReference type="EMBL" id="MFD1320289.1"/>
    </source>
</evidence>
<feature type="region of interest" description="Disordered" evidence="2">
    <location>
        <begin position="60"/>
        <end position="94"/>
    </location>
</feature>
<organism evidence="3 4">
    <name type="scientific">Micromonospora sonneratiae</name>
    <dbReference type="NCBI Taxonomy" id="1184706"/>
    <lineage>
        <taxon>Bacteria</taxon>
        <taxon>Bacillati</taxon>
        <taxon>Actinomycetota</taxon>
        <taxon>Actinomycetes</taxon>
        <taxon>Micromonosporales</taxon>
        <taxon>Micromonosporaceae</taxon>
        <taxon>Micromonospora</taxon>
    </lineage>
</organism>
<keyword evidence="1" id="KW-0175">Coiled coil</keyword>
<protein>
    <submittedName>
        <fullName evidence="3">Uncharacterized protein</fullName>
    </submittedName>
</protein>
<gene>
    <name evidence="3" type="ORF">ACFQ4H_04200</name>
</gene>
<comment type="caution">
    <text evidence="3">The sequence shown here is derived from an EMBL/GenBank/DDBJ whole genome shotgun (WGS) entry which is preliminary data.</text>
</comment>
<keyword evidence="4" id="KW-1185">Reference proteome</keyword>
<proteinExistence type="predicted"/>
<reference evidence="4" key="1">
    <citation type="journal article" date="2019" name="Int. J. Syst. Evol. Microbiol.">
        <title>The Global Catalogue of Microorganisms (GCM) 10K type strain sequencing project: providing services to taxonomists for standard genome sequencing and annotation.</title>
        <authorList>
            <consortium name="The Broad Institute Genomics Platform"/>
            <consortium name="The Broad Institute Genome Sequencing Center for Infectious Disease"/>
            <person name="Wu L."/>
            <person name="Ma J."/>
        </authorList>
    </citation>
    <scope>NUCLEOTIDE SEQUENCE [LARGE SCALE GENOMIC DNA]</scope>
    <source>
        <strain evidence="4">JCM 31037</strain>
    </source>
</reference>
<sequence>MASGRSDAYKRSPVRGTPGPLPPGELAAATVPAPWLTSDLLRLQATGGNALVVQLLQGTRTPDPAAPSDAGRRPTAYQRSVGGRPAHAPTVPVQRAGGSGLVVARDPEDGAAPTPGIPGRYAGIVTPSLNESDRRMLHQVAGGADIVETIQRRDATRLQMAEIERAMDTGRGDMSEGTAVRDYERLSSVERQLTGRIDAQLAELGVADENELLRLVNDRFPTRFLAEAKQVALDMLGHNEAEARGELDRYSAQVCSPDVDGLLAADRTLAELYPTSIEHSIRAAETALSRYQPSAGVPSAEELAAAIPANEQSVMVDIANLDRNRARLEQQRSVYNAARYAYGRQFPILLSSGYRPGTFAGAPPEQLGRLVAEPVTEILENIARVRDAINDDELKVWNMRDVLRITEERLGVRHPVLRSAVEARIASVQRDESFMAWVTAALAISTTVLAGMLFTPAAGAAVAAAWGTAGLLSSIDTYLNESAAENIALDPAVADLSLNEPTLTWVLIDALFLALDLGTVARALRPAARLLTATPNALALQSFRRSAVTHFGEDTAEALTRRAATRHGIETAGLQVAEQQLAQARQVLAGLDLSDDAIVRVLAKGSDVNQLKGQLFEEVMHADVARRLASGGADVLGVAETAGLELVHGHRITDLAGRQLTDGMIVRRLADGSMEIVTVLEAKAGRSAAQGLRTTSHGIGDPEEFARFMIEENRSGVVRALRDAGLPGEAQQVAAGGRQLSEAAIEAVTADRRLRRAITQAELGGQVRRDVERLSPSVGDGAEVAAHLDEVPAQILVDGVPTTVRISPTRTRFVGAVPQDVPMDAITGSLRREGFSFEPLAVGERAADLTARAERLAEQAASAGTSGTPPAP</sequence>
<accession>A0ABW3Y761</accession>
<dbReference type="Proteomes" id="UP001597260">
    <property type="component" value="Unassembled WGS sequence"/>
</dbReference>